<feature type="binding site" evidence="11">
    <location>
        <position position="304"/>
    </location>
    <ligand>
        <name>NAD(+)</name>
        <dbReference type="ChEBI" id="CHEBI:57540"/>
    </ligand>
</feature>
<dbReference type="NCBIfam" id="NF005932">
    <property type="entry name" value="PRK07956.1"/>
    <property type="match status" value="1"/>
</dbReference>
<dbReference type="RefSeq" id="WP_404612181.1">
    <property type="nucleotide sequence ID" value="NZ_JADIKK010000008.1"/>
</dbReference>
<dbReference type="SUPFAM" id="SSF56091">
    <property type="entry name" value="DNA ligase/mRNA capping enzyme, catalytic domain"/>
    <property type="match status" value="1"/>
</dbReference>
<keyword evidence="9 11" id="KW-0234">DNA repair</keyword>
<dbReference type="EC" id="6.5.1.2" evidence="11"/>
<comment type="caution">
    <text evidence="11">Lacks conserved residue(s) required for the propagation of feature annotation.</text>
</comment>
<evidence type="ECO:0000256" key="9">
    <source>
        <dbReference type="ARBA" id="ARBA00023204"/>
    </source>
</evidence>
<feature type="binding site" evidence="11">
    <location>
        <position position="328"/>
    </location>
    <ligand>
        <name>NAD(+)</name>
        <dbReference type="ChEBI" id="CHEBI:57540"/>
    </ligand>
</feature>
<dbReference type="GO" id="GO:0003911">
    <property type="term" value="F:DNA ligase (NAD+) activity"/>
    <property type="evidence" value="ECO:0007669"/>
    <property type="project" value="UniProtKB-EC"/>
</dbReference>
<dbReference type="PANTHER" id="PTHR23389">
    <property type="entry name" value="CHROMOSOME TRANSMISSION FIDELITY FACTOR 18"/>
    <property type="match status" value="1"/>
</dbReference>
<keyword evidence="6 11" id="KW-0862">Zinc</keyword>
<keyword evidence="14" id="KW-1185">Reference proteome</keyword>
<comment type="caution">
    <text evidence="13">The sequence shown here is derived from an EMBL/GenBank/DDBJ whole genome shotgun (WGS) entry which is preliminary data.</text>
</comment>
<keyword evidence="5 11" id="KW-0227">DNA damage</keyword>
<dbReference type="SMART" id="SM00532">
    <property type="entry name" value="LIGANc"/>
    <property type="match status" value="1"/>
</dbReference>
<keyword evidence="2 11" id="KW-0436">Ligase</keyword>
<feature type="binding site" evidence="11">
    <location>
        <position position="127"/>
    </location>
    <ligand>
        <name>NAD(+)</name>
        <dbReference type="ChEBI" id="CHEBI:57540"/>
    </ligand>
</feature>
<dbReference type="Gene3D" id="1.10.150.20">
    <property type="entry name" value="5' to 3' exonuclease, C-terminal subdomain"/>
    <property type="match status" value="2"/>
</dbReference>
<dbReference type="Gene3D" id="3.40.50.10190">
    <property type="entry name" value="BRCT domain"/>
    <property type="match status" value="1"/>
</dbReference>
<evidence type="ECO:0000256" key="7">
    <source>
        <dbReference type="ARBA" id="ARBA00022842"/>
    </source>
</evidence>
<feature type="binding site" evidence="11">
    <location>
        <position position="150"/>
    </location>
    <ligand>
        <name>NAD(+)</name>
        <dbReference type="ChEBI" id="CHEBI:57540"/>
    </ligand>
</feature>
<dbReference type="InterPro" id="IPR010994">
    <property type="entry name" value="RuvA_2-like"/>
</dbReference>
<organism evidence="13 14">
    <name type="scientific">Rhodanobacter hydrolyticus</name>
    <dbReference type="NCBI Taxonomy" id="2250595"/>
    <lineage>
        <taxon>Bacteria</taxon>
        <taxon>Pseudomonadati</taxon>
        <taxon>Pseudomonadota</taxon>
        <taxon>Gammaproteobacteria</taxon>
        <taxon>Lysobacterales</taxon>
        <taxon>Rhodanobacteraceae</taxon>
        <taxon>Rhodanobacter</taxon>
    </lineage>
</organism>
<feature type="binding site" evidence="11">
    <location>
        <position position="425"/>
    </location>
    <ligand>
        <name>Zn(2+)</name>
        <dbReference type="ChEBI" id="CHEBI:29105"/>
    </ligand>
</feature>
<evidence type="ECO:0000256" key="11">
    <source>
        <dbReference type="HAMAP-Rule" id="MF_01588"/>
    </source>
</evidence>
<evidence type="ECO:0000256" key="4">
    <source>
        <dbReference type="ARBA" id="ARBA00022723"/>
    </source>
</evidence>
<dbReference type="InterPro" id="IPR013840">
    <property type="entry name" value="DNAligase_N"/>
</dbReference>
<keyword evidence="4 11" id="KW-0479">Metal-binding</keyword>
<keyword evidence="3 11" id="KW-0235">DNA replication</keyword>
<dbReference type="CDD" id="cd00114">
    <property type="entry name" value="LIGANc"/>
    <property type="match status" value="1"/>
</dbReference>
<dbReference type="Pfam" id="PF01653">
    <property type="entry name" value="DNA_ligase_aden"/>
    <property type="match status" value="1"/>
</dbReference>
<dbReference type="InterPro" id="IPR036420">
    <property type="entry name" value="BRCT_dom_sf"/>
</dbReference>
<dbReference type="PROSITE" id="PS50172">
    <property type="entry name" value="BRCT"/>
    <property type="match status" value="1"/>
</dbReference>
<dbReference type="Gene3D" id="2.40.50.140">
    <property type="entry name" value="Nucleic acid-binding proteins"/>
    <property type="match status" value="1"/>
</dbReference>
<feature type="binding site" evidence="11">
    <location>
        <begin position="38"/>
        <end position="42"/>
    </location>
    <ligand>
        <name>NAD(+)</name>
        <dbReference type="ChEBI" id="CHEBI:57540"/>
    </ligand>
</feature>
<dbReference type="PANTHER" id="PTHR23389:SF9">
    <property type="entry name" value="DNA LIGASE"/>
    <property type="match status" value="1"/>
</dbReference>
<evidence type="ECO:0000256" key="2">
    <source>
        <dbReference type="ARBA" id="ARBA00022598"/>
    </source>
</evidence>
<comment type="cofactor">
    <cofactor evidence="11">
        <name>Mg(2+)</name>
        <dbReference type="ChEBI" id="CHEBI:18420"/>
    </cofactor>
    <cofactor evidence="11">
        <name>Mn(2+)</name>
        <dbReference type="ChEBI" id="CHEBI:29035"/>
    </cofactor>
</comment>
<evidence type="ECO:0000313" key="14">
    <source>
        <dbReference type="Proteomes" id="UP001620339"/>
    </source>
</evidence>
<dbReference type="Gene3D" id="1.10.287.610">
    <property type="entry name" value="Helix hairpin bin"/>
    <property type="match status" value="1"/>
</dbReference>
<dbReference type="Pfam" id="PF12826">
    <property type="entry name" value="HHH_2"/>
    <property type="match status" value="1"/>
</dbReference>
<dbReference type="SMART" id="SM00292">
    <property type="entry name" value="BRCT"/>
    <property type="match status" value="1"/>
</dbReference>
<dbReference type="InterPro" id="IPR018239">
    <property type="entry name" value="DNA_ligase_AS"/>
</dbReference>
<dbReference type="NCBIfam" id="TIGR00575">
    <property type="entry name" value="dnlj"/>
    <property type="match status" value="1"/>
</dbReference>
<dbReference type="Pfam" id="PF00533">
    <property type="entry name" value="BRCT"/>
    <property type="match status" value="1"/>
</dbReference>
<feature type="binding site" evidence="11">
    <location>
        <position position="446"/>
    </location>
    <ligand>
        <name>Zn(2+)</name>
        <dbReference type="ChEBI" id="CHEBI:29105"/>
    </ligand>
</feature>
<gene>
    <name evidence="11 13" type="primary">ligA</name>
    <name evidence="13" type="ORF">ISP25_05015</name>
</gene>
<dbReference type="InterPro" id="IPR001679">
    <property type="entry name" value="DNA_ligase"/>
</dbReference>
<feature type="binding site" evidence="11">
    <location>
        <position position="422"/>
    </location>
    <ligand>
        <name>Zn(2+)</name>
        <dbReference type="ChEBI" id="CHEBI:29105"/>
    </ligand>
</feature>
<dbReference type="InterPro" id="IPR004149">
    <property type="entry name" value="Znf_DNAligase_C4"/>
</dbReference>
<evidence type="ECO:0000256" key="8">
    <source>
        <dbReference type="ARBA" id="ARBA00023027"/>
    </source>
</evidence>
<dbReference type="SUPFAM" id="SSF50249">
    <property type="entry name" value="Nucleic acid-binding proteins"/>
    <property type="match status" value="1"/>
</dbReference>
<evidence type="ECO:0000256" key="5">
    <source>
        <dbReference type="ARBA" id="ARBA00022763"/>
    </source>
</evidence>
<dbReference type="PROSITE" id="PS01055">
    <property type="entry name" value="DNA_LIGASE_N1"/>
    <property type="match status" value="1"/>
</dbReference>
<evidence type="ECO:0000256" key="1">
    <source>
        <dbReference type="ARBA" id="ARBA00004067"/>
    </source>
</evidence>
<dbReference type="Gene3D" id="6.20.10.30">
    <property type="match status" value="1"/>
</dbReference>
<dbReference type="InterPro" id="IPR004150">
    <property type="entry name" value="NAD_DNA_ligase_OB"/>
</dbReference>
<name>A0ABW8J2I0_9GAMM</name>
<dbReference type="HAMAP" id="MF_01588">
    <property type="entry name" value="DNA_ligase_A"/>
    <property type="match status" value="1"/>
</dbReference>
<dbReference type="InterPro" id="IPR013839">
    <property type="entry name" value="DNAligase_adenylation"/>
</dbReference>
<dbReference type="Pfam" id="PF03119">
    <property type="entry name" value="DNA_ligase_ZBD"/>
    <property type="match status" value="1"/>
</dbReference>
<keyword evidence="8 11" id="KW-0520">NAD</keyword>
<comment type="similarity">
    <text evidence="11">Belongs to the NAD-dependent DNA ligase family. LigA subfamily.</text>
</comment>
<dbReference type="InterPro" id="IPR041663">
    <property type="entry name" value="DisA/LigA_HHH"/>
</dbReference>
<feature type="binding site" evidence="11">
    <location>
        <position position="187"/>
    </location>
    <ligand>
        <name>NAD(+)</name>
        <dbReference type="ChEBI" id="CHEBI:57540"/>
    </ligand>
</feature>
<dbReference type="SUPFAM" id="SSF52113">
    <property type="entry name" value="BRCT domain"/>
    <property type="match status" value="1"/>
</dbReference>
<sequence>MSASPVPADSKTRAADLRERIEQANHRYHVLDDPAITDAEYDRLMRELEALEAAHPELATPDSPTRKVGARASGGFAEVRHAMPMLSLSNAFEQPGEDERTRFHEVAEFERRIEQALDRSEPLFSVEPKLDGLAISLRYERGTFAQGATRGDGETGEDVTANLRTVRAIPLKLRGAGWPEVLEVRGEVIMLRKDFEAFNEHARTQGEKTLANPRNGAAGSLRQLDPAITAKRKLSFFAYAVGVVEGGELPPTHSATLQQLREWGLPVSPEVGTARGFAGLVAYFKRIGAKRDSLPYDIDGVVYKLDDYAGQREMGFVARAPRWAIAHKFPAQEQSTTVEAIEIQIGRTGAATPVARLAPVQVAGVTVTNATLHNADQVARLDVRVGDTVIVRRAGDVIPEVVRVIPEQRPPHTRPWAMPAHCPVCGSALLREEGEAAYRCSGGLICAAQRKEALIHFASRRAMDIDGLGERYVDALVDFGYVHTPADLYRLTLDDFLEMKRRADERDGTTPETVKAGKIATKWADNLLDGIAASKSTTLARFLFALGIMHIGESTAKTLAAWLGRLEFVRSMPAPVLRVLPDIGGEVAASIAGFFAQPGNQRVVDALLAAGIRFGDEGEPSPKLREGLDLAVLLDMARVNKLGPKSTALLAAQYATLQHLLDAGQPQWITAGLPQAAAINLEAYLADASQLMALHEAEAAMQRLLDAIPRSARSAALPLEGQTVVLTGTLPTMSRDLAKEKLEALGAKVAGSVSKKTGFVVAGAEAGSKLDKANELGVPVWDEARLLALLAEHGA</sequence>
<dbReference type="Proteomes" id="UP001620339">
    <property type="component" value="Unassembled WGS sequence"/>
</dbReference>
<protein>
    <recommendedName>
        <fullName evidence="11">DNA ligase</fullName>
        <ecNumber evidence="11">6.5.1.2</ecNumber>
    </recommendedName>
    <alternativeName>
        <fullName evidence="11">Polydeoxyribonucleotide synthase [NAD(+)]</fullName>
    </alternativeName>
</protein>
<feature type="domain" description="BRCT" evidence="12">
    <location>
        <begin position="714"/>
        <end position="795"/>
    </location>
</feature>
<comment type="function">
    <text evidence="1 11">DNA ligase that catalyzes the formation of phosphodiester linkages between 5'-phosphoryl and 3'-hydroxyl groups in double-stranded DNA using NAD as a coenzyme and as the energy source for the reaction. It is essential for DNA replication and repair of damaged DNA.</text>
</comment>
<evidence type="ECO:0000256" key="3">
    <source>
        <dbReference type="ARBA" id="ARBA00022705"/>
    </source>
</evidence>
<proteinExistence type="inferred from homology"/>
<dbReference type="CDD" id="cd17748">
    <property type="entry name" value="BRCT_DNA_ligase_like"/>
    <property type="match status" value="1"/>
</dbReference>
<comment type="catalytic activity">
    <reaction evidence="10 11">
        <text>NAD(+) + (deoxyribonucleotide)n-3'-hydroxyl + 5'-phospho-(deoxyribonucleotide)m = (deoxyribonucleotide)n+m + AMP + beta-nicotinamide D-nucleotide.</text>
        <dbReference type="EC" id="6.5.1.2"/>
    </reaction>
</comment>
<feature type="binding site" evidence="11">
    <location>
        <begin position="87"/>
        <end position="88"/>
    </location>
    <ligand>
        <name>NAD(+)</name>
        <dbReference type="ChEBI" id="CHEBI:57540"/>
    </ligand>
</feature>
<evidence type="ECO:0000256" key="6">
    <source>
        <dbReference type="ARBA" id="ARBA00022833"/>
    </source>
</evidence>
<dbReference type="SUPFAM" id="SSF47781">
    <property type="entry name" value="RuvA domain 2-like"/>
    <property type="match status" value="1"/>
</dbReference>
<dbReference type="Pfam" id="PF03120">
    <property type="entry name" value="OB_DNA_ligase"/>
    <property type="match status" value="1"/>
</dbReference>
<dbReference type="Gene3D" id="3.30.470.30">
    <property type="entry name" value="DNA ligase/mRNA capping enzyme"/>
    <property type="match status" value="1"/>
</dbReference>
<dbReference type="PIRSF" id="PIRSF001604">
    <property type="entry name" value="LigA"/>
    <property type="match status" value="1"/>
</dbReference>
<reference evidence="13 14" key="1">
    <citation type="submission" date="2020-10" db="EMBL/GenBank/DDBJ databases">
        <title>Phylogeny of dyella-like bacteria.</title>
        <authorList>
            <person name="Fu J."/>
        </authorList>
    </citation>
    <scope>NUCLEOTIDE SEQUENCE [LARGE SCALE GENOMIC DNA]</scope>
    <source>
        <strain evidence="13 14">KACC 19113</strain>
    </source>
</reference>
<dbReference type="InterPro" id="IPR001357">
    <property type="entry name" value="BRCT_dom"/>
</dbReference>
<dbReference type="EMBL" id="JADIKK010000008">
    <property type="protein sequence ID" value="MFK2876429.1"/>
    <property type="molecule type" value="Genomic_DNA"/>
</dbReference>
<keyword evidence="11" id="KW-0464">Manganese</keyword>
<evidence type="ECO:0000259" key="12">
    <source>
        <dbReference type="PROSITE" id="PS50172"/>
    </source>
</evidence>
<feature type="active site" description="N6-AMP-lysine intermediate" evidence="11">
    <location>
        <position position="129"/>
    </location>
</feature>
<dbReference type="InterPro" id="IPR012340">
    <property type="entry name" value="NA-bd_OB-fold"/>
</dbReference>
<accession>A0ABW8J2I0</accession>
<evidence type="ECO:0000256" key="10">
    <source>
        <dbReference type="ARBA" id="ARBA00034005"/>
    </source>
</evidence>
<keyword evidence="7 11" id="KW-0460">Magnesium</keyword>
<evidence type="ECO:0000313" key="13">
    <source>
        <dbReference type="EMBL" id="MFK2876429.1"/>
    </source>
</evidence>